<proteinExistence type="predicted"/>
<name>A0A2V0P470_9CHLO</name>
<evidence type="ECO:0000256" key="2">
    <source>
        <dbReference type="SAM" id="Phobius"/>
    </source>
</evidence>
<sequence>MYFGCQGCCAKTRWMVWTVSLIGAAALLAIGLVKTVPSLKVLFQCTTKENSLLDSGACWKAYWSTDMTWFILSAVGLGCLILSTFACCCFVCAKSPNSKRKDQFIQGDGYDTAPHGDQYGHPAPARGAKGSSNV</sequence>
<feature type="transmembrane region" description="Helical" evidence="2">
    <location>
        <begin position="12"/>
        <end position="33"/>
    </location>
</feature>
<evidence type="ECO:0000256" key="1">
    <source>
        <dbReference type="SAM" id="MobiDB-lite"/>
    </source>
</evidence>
<comment type="caution">
    <text evidence="3">The sequence shown here is derived from an EMBL/GenBank/DDBJ whole genome shotgun (WGS) entry which is preliminary data.</text>
</comment>
<dbReference type="EMBL" id="BDRX01000054">
    <property type="protein sequence ID" value="GBF94664.1"/>
    <property type="molecule type" value="Genomic_DNA"/>
</dbReference>
<keyword evidence="4" id="KW-1185">Reference proteome</keyword>
<evidence type="ECO:0000313" key="3">
    <source>
        <dbReference type="EMBL" id="GBF94664.1"/>
    </source>
</evidence>
<keyword evidence="2" id="KW-0472">Membrane</keyword>
<feature type="region of interest" description="Disordered" evidence="1">
    <location>
        <begin position="100"/>
        <end position="134"/>
    </location>
</feature>
<gene>
    <name evidence="3" type="ORF">Rsub_07400</name>
</gene>
<organism evidence="3 4">
    <name type="scientific">Raphidocelis subcapitata</name>
    <dbReference type="NCBI Taxonomy" id="307507"/>
    <lineage>
        <taxon>Eukaryota</taxon>
        <taxon>Viridiplantae</taxon>
        <taxon>Chlorophyta</taxon>
        <taxon>core chlorophytes</taxon>
        <taxon>Chlorophyceae</taxon>
        <taxon>CS clade</taxon>
        <taxon>Sphaeropleales</taxon>
        <taxon>Selenastraceae</taxon>
        <taxon>Raphidocelis</taxon>
    </lineage>
</organism>
<protein>
    <submittedName>
        <fullName evidence="3">Uncharacterized protein</fullName>
    </submittedName>
</protein>
<dbReference type="AlphaFoldDB" id="A0A2V0P470"/>
<accession>A0A2V0P470</accession>
<feature type="transmembrane region" description="Helical" evidence="2">
    <location>
        <begin position="69"/>
        <end position="93"/>
    </location>
</feature>
<dbReference type="Proteomes" id="UP000247498">
    <property type="component" value="Unassembled WGS sequence"/>
</dbReference>
<keyword evidence="2" id="KW-0812">Transmembrane</keyword>
<evidence type="ECO:0000313" key="4">
    <source>
        <dbReference type="Proteomes" id="UP000247498"/>
    </source>
</evidence>
<dbReference type="InParanoid" id="A0A2V0P470"/>
<reference evidence="3 4" key="1">
    <citation type="journal article" date="2018" name="Sci. Rep.">
        <title>Raphidocelis subcapitata (=Pseudokirchneriella subcapitata) provides an insight into genome evolution and environmental adaptations in the Sphaeropleales.</title>
        <authorList>
            <person name="Suzuki S."/>
            <person name="Yamaguchi H."/>
            <person name="Nakajima N."/>
            <person name="Kawachi M."/>
        </authorList>
    </citation>
    <scope>NUCLEOTIDE SEQUENCE [LARGE SCALE GENOMIC DNA]</scope>
    <source>
        <strain evidence="3 4">NIES-35</strain>
    </source>
</reference>
<dbReference type="OrthoDB" id="10487506at2759"/>
<keyword evidence="2" id="KW-1133">Transmembrane helix</keyword>